<dbReference type="InterPro" id="IPR006379">
    <property type="entry name" value="HAD-SF_hydro_IIB"/>
</dbReference>
<evidence type="ECO:0008006" key="3">
    <source>
        <dbReference type="Google" id="ProtNLM"/>
    </source>
</evidence>
<dbReference type="EMBL" id="FQVL01000003">
    <property type="protein sequence ID" value="SHE80920.1"/>
    <property type="molecule type" value="Genomic_DNA"/>
</dbReference>
<dbReference type="InterPro" id="IPR036412">
    <property type="entry name" value="HAD-like_sf"/>
</dbReference>
<dbReference type="GO" id="GO:0005829">
    <property type="term" value="C:cytosol"/>
    <property type="evidence" value="ECO:0007669"/>
    <property type="project" value="TreeGrafter"/>
</dbReference>
<name>A0A1M4WID9_9BACL</name>
<reference evidence="1 2" key="1">
    <citation type="submission" date="2016-11" db="EMBL/GenBank/DDBJ databases">
        <authorList>
            <person name="Jaros S."/>
            <person name="Januszkiewicz K."/>
            <person name="Wedrychowicz H."/>
        </authorList>
    </citation>
    <scope>NUCLEOTIDE SEQUENCE [LARGE SCALE GENOMIC DNA]</scope>
    <source>
        <strain evidence="1 2">DSM 44666</strain>
    </source>
</reference>
<evidence type="ECO:0000313" key="1">
    <source>
        <dbReference type="EMBL" id="SHE80920.1"/>
    </source>
</evidence>
<dbReference type="InterPro" id="IPR000150">
    <property type="entry name" value="Cof"/>
</dbReference>
<dbReference type="NCBIfam" id="TIGR00099">
    <property type="entry name" value="Cof-subfamily"/>
    <property type="match status" value="1"/>
</dbReference>
<dbReference type="RefSeq" id="WP_073154318.1">
    <property type="nucleotide sequence ID" value="NZ_FQVL01000003.1"/>
</dbReference>
<gene>
    <name evidence="1" type="ORF">SAMN05444392_103233</name>
</gene>
<dbReference type="SFLD" id="SFLDS00003">
    <property type="entry name" value="Haloacid_Dehalogenase"/>
    <property type="match status" value="1"/>
</dbReference>
<dbReference type="Gene3D" id="3.40.50.1000">
    <property type="entry name" value="HAD superfamily/HAD-like"/>
    <property type="match status" value="1"/>
</dbReference>
<dbReference type="PROSITE" id="PS01229">
    <property type="entry name" value="COF_2"/>
    <property type="match status" value="1"/>
</dbReference>
<dbReference type="AlphaFoldDB" id="A0A1M4WID9"/>
<dbReference type="InterPro" id="IPR023214">
    <property type="entry name" value="HAD_sf"/>
</dbReference>
<dbReference type="GO" id="GO:0000287">
    <property type="term" value="F:magnesium ion binding"/>
    <property type="evidence" value="ECO:0007669"/>
    <property type="project" value="TreeGrafter"/>
</dbReference>
<sequence length="270" mass="30515">MIKLFVTDLDHTLLDDDKDIHPRDRAAIDRLIDSGTEFAIATGRSEAEFQYIVDQLDHPCHRISQNGVYVRTAQGDELASAILPPLVTKQIIEEATGYNFQLYINVAEQTYTPYLSEEAKEYSSKMQLPVIEDRFIVEQLDESVLPCKFCFIGEKEPLLRFMQQLDHKDYRQHVDLFLSSPYCVDVVPKGISKGFGVQRLIDHLGISLSEVACVGDAYNDVPMFQIVSNSYAMRHADPGVQKEAVHVVDSVAEAVKQVLHENQAKKPTIM</sequence>
<dbReference type="Proteomes" id="UP000184476">
    <property type="component" value="Unassembled WGS sequence"/>
</dbReference>
<dbReference type="PANTHER" id="PTHR10000:SF8">
    <property type="entry name" value="HAD SUPERFAMILY HYDROLASE-LIKE, TYPE 3"/>
    <property type="match status" value="1"/>
</dbReference>
<dbReference type="NCBIfam" id="TIGR01484">
    <property type="entry name" value="HAD-SF-IIB"/>
    <property type="match status" value="1"/>
</dbReference>
<dbReference type="Pfam" id="PF08282">
    <property type="entry name" value="Hydrolase_3"/>
    <property type="match status" value="1"/>
</dbReference>
<dbReference type="SUPFAM" id="SSF56784">
    <property type="entry name" value="HAD-like"/>
    <property type="match status" value="1"/>
</dbReference>
<organism evidence="1 2">
    <name type="scientific">Seinonella peptonophila</name>
    <dbReference type="NCBI Taxonomy" id="112248"/>
    <lineage>
        <taxon>Bacteria</taxon>
        <taxon>Bacillati</taxon>
        <taxon>Bacillota</taxon>
        <taxon>Bacilli</taxon>
        <taxon>Bacillales</taxon>
        <taxon>Thermoactinomycetaceae</taxon>
        <taxon>Seinonella</taxon>
    </lineage>
</organism>
<dbReference type="SFLD" id="SFLDG01140">
    <property type="entry name" value="C2.B:_Phosphomannomutase_and_P"/>
    <property type="match status" value="1"/>
</dbReference>
<dbReference type="Gene3D" id="3.30.1240.10">
    <property type="match status" value="1"/>
</dbReference>
<protein>
    <recommendedName>
        <fullName evidence="3">Cof subfamily of IIB subfamily of haloacid dehalogenase superfamily/HAD-superfamily hydrolase, subfamily IIB</fullName>
    </recommendedName>
</protein>
<dbReference type="PANTHER" id="PTHR10000">
    <property type="entry name" value="PHOSPHOSERINE PHOSPHATASE"/>
    <property type="match status" value="1"/>
</dbReference>
<dbReference type="STRING" id="112248.SAMN05444392_103233"/>
<accession>A0A1M4WID9</accession>
<dbReference type="GO" id="GO:0016791">
    <property type="term" value="F:phosphatase activity"/>
    <property type="evidence" value="ECO:0007669"/>
    <property type="project" value="UniProtKB-ARBA"/>
</dbReference>
<proteinExistence type="predicted"/>
<keyword evidence="2" id="KW-1185">Reference proteome</keyword>
<evidence type="ECO:0000313" key="2">
    <source>
        <dbReference type="Proteomes" id="UP000184476"/>
    </source>
</evidence>